<protein>
    <submittedName>
        <fullName evidence="2">Uncharacterized protein</fullName>
    </submittedName>
</protein>
<gene>
    <name evidence="2" type="primary">ORF44242</name>
</gene>
<keyword evidence="1" id="KW-0812">Transmembrane</keyword>
<dbReference type="EMBL" id="HACG01015246">
    <property type="protein sequence ID" value="CEK62111.1"/>
    <property type="molecule type" value="Transcribed_RNA"/>
</dbReference>
<feature type="transmembrane region" description="Helical" evidence="1">
    <location>
        <begin position="7"/>
        <end position="25"/>
    </location>
</feature>
<reference evidence="2" key="1">
    <citation type="submission" date="2014-12" db="EMBL/GenBank/DDBJ databases">
        <title>Insight into the proteome of Arion vulgaris.</title>
        <authorList>
            <person name="Aradska J."/>
            <person name="Bulat T."/>
            <person name="Smidak R."/>
            <person name="Sarate P."/>
            <person name="Gangsoo J."/>
            <person name="Sialana F."/>
            <person name="Bilban M."/>
            <person name="Lubec G."/>
        </authorList>
    </citation>
    <scope>NUCLEOTIDE SEQUENCE</scope>
    <source>
        <tissue evidence="2">Skin</tissue>
    </source>
</reference>
<keyword evidence="1" id="KW-0472">Membrane</keyword>
<evidence type="ECO:0000313" key="2">
    <source>
        <dbReference type="EMBL" id="CEK62111.1"/>
    </source>
</evidence>
<organism evidence="2">
    <name type="scientific">Arion vulgaris</name>
    <dbReference type="NCBI Taxonomy" id="1028688"/>
    <lineage>
        <taxon>Eukaryota</taxon>
        <taxon>Metazoa</taxon>
        <taxon>Spiralia</taxon>
        <taxon>Lophotrochozoa</taxon>
        <taxon>Mollusca</taxon>
        <taxon>Gastropoda</taxon>
        <taxon>Heterobranchia</taxon>
        <taxon>Euthyneura</taxon>
        <taxon>Panpulmonata</taxon>
        <taxon>Eupulmonata</taxon>
        <taxon>Stylommatophora</taxon>
        <taxon>Helicina</taxon>
        <taxon>Arionoidea</taxon>
        <taxon>Arionidae</taxon>
        <taxon>Arion</taxon>
    </lineage>
</organism>
<dbReference type="AlphaFoldDB" id="A0A0B6Z2F5"/>
<name>A0A0B6Z2F5_9EUPU</name>
<sequence>MYLTLEMCLIVMEGLGPLVALPLLLLDREMVLQKNCKNHMNKEIKHKQIK</sequence>
<accession>A0A0B6Z2F5</accession>
<feature type="non-terminal residue" evidence="2">
    <location>
        <position position="50"/>
    </location>
</feature>
<proteinExistence type="predicted"/>
<keyword evidence="1" id="KW-1133">Transmembrane helix</keyword>
<evidence type="ECO:0000256" key="1">
    <source>
        <dbReference type="SAM" id="Phobius"/>
    </source>
</evidence>